<comment type="subcellular location">
    <subcellularLocation>
        <location evidence="1">Cell outer membrane</location>
    </subcellularLocation>
</comment>
<dbReference type="InterPro" id="IPR006665">
    <property type="entry name" value="OmpA-like"/>
</dbReference>
<accession>A0ABP8LVQ6</accession>
<reference evidence="9" key="1">
    <citation type="journal article" date="2019" name="Int. J. Syst. Evol. Microbiol.">
        <title>The Global Catalogue of Microorganisms (GCM) 10K type strain sequencing project: providing services to taxonomists for standard genome sequencing and annotation.</title>
        <authorList>
            <consortium name="The Broad Institute Genomics Platform"/>
            <consortium name="The Broad Institute Genome Sequencing Center for Infectious Disease"/>
            <person name="Wu L."/>
            <person name="Ma J."/>
        </authorList>
    </citation>
    <scope>NUCLEOTIDE SEQUENCE [LARGE SCALE GENOMIC DNA]</scope>
    <source>
        <strain evidence="9">JCM 31920</strain>
    </source>
</reference>
<feature type="transmembrane region" description="Helical" evidence="6">
    <location>
        <begin position="7"/>
        <end position="24"/>
    </location>
</feature>
<feature type="region of interest" description="Disordered" evidence="5">
    <location>
        <begin position="268"/>
        <end position="296"/>
    </location>
</feature>
<dbReference type="PROSITE" id="PS51123">
    <property type="entry name" value="OMPA_2"/>
    <property type="match status" value="1"/>
</dbReference>
<keyword evidence="3" id="KW-0998">Cell outer membrane</keyword>
<keyword evidence="2 4" id="KW-0472">Membrane</keyword>
<feature type="compositionally biased region" description="Polar residues" evidence="5">
    <location>
        <begin position="269"/>
        <end position="280"/>
    </location>
</feature>
<protein>
    <recommendedName>
        <fullName evidence="7">OmpA-like domain-containing protein</fullName>
    </recommendedName>
</protein>
<comment type="caution">
    <text evidence="8">The sequence shown here is derived from an EMBL/GenBank/DDBJ whole genome shotgun (WGS) entry which is preliminary data.</text>
</comment>
<evidence type="ECO:0000313" key="8">
    <source>
        <dbReference type="EMBL" id="GAA4437548.1"/>
    </source>
</evidence>
<evidence type="ECO:0000313" key="9">
    <source>
        <dbReference type="Proteomes" id="UP001501508"/>
    </source>
</evidence>
<organism evidence="8 9">
    <name type="scientific">Ravibacter arvi</name>
    <dbReference type="NCBI Taxonomy" id="2051041"/>
    <lineage>
        <taxon>Bacteria</taxon>
        <taxon>Pseudomonadati</taxon>
        <taxon>Bacteroidota</taxon>
        <taxon>Cytophagia</taxon>
        <taxon>Cytophagales</taxon>
        <taxon>Spirosomataceae</taxon>
        <taxon>Ravibacter</taxon>
    </lineage>
</organism>
<gene>
    <name evidence="8" type="ORF">GCM10023091_16930</name>
</gene>
<dbReference type="Pfam" id="PF00691">
    <property type="entry name" value="OmpA"/>
    <property type="match status" value="1"/>
</dbReference>
<name>A0ABP8LVQ6_9BACT</name>
<proteinExistence type="predicted"/>
<evidence type="ECO:0000256" key="4">
    <source>
        <dbReference type="PROSITE-ProRule" id="PRU00473"/>
    </source>
</evidence>
<dbReference type="PANTHER" id="PTHR30329">
    <property type="entry name" value="STATOR ELEMENT OF FLAGELLAR MOTOR COMPLEX"/>
    <property type="match status" value="1"/>
</dbReference>
<dbReference type="Proteomes" id="UP001501508">
    <property type="component" value="Unassembled WGS sequence"/>
</dbReference>
<dbReference type="Gene3D" id="3.30.1330.60">
    <property type="entry name" value="OmpA-like domain"/>
    <property type="match status" value="2"/>
</dbReference>
<evidence type="ECO:0000256" key="1">
    <source>
        <dbReference type="ARBA" id="ARBA00004442"/>
    </source>
</evidence>
<dbReference type="InterPro" id="IPR050330">
    <property type="entry name" value="Bact_OuterMem_StrucFunc"/>
</dbReference>
<evidence type="ECO:0000256" key="3">
    <source>
        <dbReference type="ARBA" id="ARBA00023237"/>
    </source>
</evidence>
<feature type="domain" description="OmpA-like" evidence="7">
    <location>
        <begin position="179"/>
        <end position="296"/>
    </location>
</feature>
<evidence type="ECO:0000256" key="5">
    <source>
        <dbReference type="SAM" id="MobiDB-lite"/>
    </source>
</evidence>
<dbReference type="InterPro" id="IPR006664">
    <property type="entry name" value="OMP_bac"/>
</dbReference>
<dbReference type="EMBL" id="BAABEY010000018">
    <property type="protein sequence ID" value="GAA4437548.1"/>
    <property type="molecule type" value="Genomic_DNA"/>
</dbReference>
<dbReference type="RefSeq" id="WP_345027990.1">
    <property type="nucleotide sequence ID" value="NZ_BAABEY010000018.1"/>
</dbReference>
<dbReference type="SUPFAM" id="SSF103088">
    <property type="entry name" value="OmpA-like"/>
    <property type="match status" value="2"/>
</dbReference>
<evidence type="ECO:0000256" key="6">
    <source>
        <dbReference type="SAM" id="Phobius"/>
    </source>
</evidence>
<dbReference type="PRINTS" id="PR01021">
    <property type="entry name" value="OMPADOMAIN"/>
</dbReference>
<dbReference type="PANTHER" id="PTHR30329:SF21">
    <property type="entry name" value="LIPOPROTEIN YIAD-RELATED"/>
    <property type="match status" value="1"/>
</dbReference>
<dbReference type="CDD" id="cd07185">
    <property type="entry name" value="OmpA_C-like"/>
    <property type="match status" value="1"/>
</dbReference>
<keyword evidence="6" id="KW-1133">Transmembrane helix</keyword>
<dbReference type="InterPro" id="IPR036737">
    <property type="entry name" value="OmpA-like_sf"/>
</dbReference>
<sequence length="296" mass="32037">MNSSNSVWIALLVVWIAGSTWWHVCKIKLLCHDPAPVAEAEVTPAIPPLHVMDGAALMLTAPTNFSFAKSGHQVNTEGLGAVLDSVGGYLKSLPDKRLIITGLYAGSETNTSSFPDLGIARAEAVKAYYVGKGIPASIFSTKSRLTDDLVFIRDSVWGGIDHTFIDALTLTENNLAEEQKFQDIFKPLDLYFNTGSTNYIETGDNQRFLEEAKLFLAQNKDKKLTLTGHTDNVGNAGANLKLSQGRAESVRDVLVKFGIPESQIMVTAKGQTQPKASNDTPDGKAANRRVSIVVSQ</sequence>
<keyword evidence="9" id="KW-1185">Reference proteome</keyword>
<keyword evidence="6" id="KW-0812">Transmembrane</keyword>
<evidence type="ECO:0000259" key="7">
    <source>
        <dbReference type="PROSITE" id="PS51123"/>
    </source>
</evidence>
<evidence type="ECO:0000256" key="2">
    <source>
        <dbReference type="ARBA" id="ARBA00023136"/>
    </source>
</evidence>